<feature type="transmembrane region" description="Helical" evidence="7">
    <location>
        <begin position="710"/>
        <end position="730"/>
    </location>
</feature>
<reference evidence="9 10" key="1">
    <citation type="submission" date="2015-12" db="EMBL/GenBank/DDBJ databases">
        <title>The genome of Folsomia candida.</title>
        <authorList>
            <person name="Faddeeva A."/>
            <person name="Derks M.F."/>
            <person name="Anvar Y."/>
            <person name="Smit S."/>
            <person name="Van Straalen N."/>
            <person name="Roelofs D."/>
        </authorList>
    </citation>
    <scope>NUCLEOTIDE SEQUENCE [LARGE SCALE GENOMIC DNA]</scope>
    <source>
        <strain evidence="9 10">VU population</strain>
        <tissue evidence="9">Whole body</tissue>
    </source>
</reference>
<keyword evidence="6 7" id="KW-0472">Membrane</keyword>
<dbReference type="PANTHER" id="PTHR14319">
    <property type="entry name" value="FIVE-SPAN TRANSMEMBRANE PROTEIN M83"/>
    <property type="match status" value="1"/>
</dbReference>
<organism evidence="9 10">
    <name type="scientific">Folsomia candida</name>
    <name type="common">Springtail</name>
    <dbReference type="NCBI Taxonomy" id="158441"/>
    <lineage>
        <taxon>Eukaryota</taxon>
        <taxon>Metazoa</taxon>
        <taxon>Ecdysozoa</taxon>
        <taxon>Arthropoda</taxon>
        <taxon>Hexapoda</taxon>
        <taxon>Collembola</taxon>
        <taxon>Entomobryomorpha</taxon>
        <taxon>Isotomoidea</taxon>
        <taxon>Isotomidae</taxon>
        <taxon>Proisotominae</taxon>
        <taxon>Folsomia</taxon>
    </lineage>
</organism>
<feature type="transmembrane region" description="Helical" evidence="7">
    <location>
        <begin position="598"/>
        <end position="619"/>
    </location>
</feature>
<keyword evidence="8" id="KW-0732">Signal</keyword>
<dbReference type="InterPro" id="IPR021910">
    <property type="entry name" value="NGX6/PGAP6/MYMK"/>
</dbReference>
<dbReference type="AlphaFoldDB" id="A0A226DE80"/>
<comment type="subcellular location">
    <subcellularLocation>
        <location evidence="1">Cell membrane</location>
        <topology evidence="1">Multi-pass membrane protein</topology>
    </subcellularLocation>
</comment>
<evidence type="ECO:0000256" key="4">
    <source>
        <dbReference type="ARBA" id="ARBA00022692"/>
    </source>
</evidence>
<comment type="caution">
    <text evidence="9">The sequence shown here is derived from an EMBL/GenBank/DDBJ whole genome shotgun (WGS) entry which is preliminary data.</text>
</comment>
<evidence type="ECO:0000256" key="8">
    <source>
        <dbReference type="SAM" id="SignalP"/>
    </source>
</evidence>
<dbReference type="Proteomes" id="UP000198287">
    <property type="component" value="Unassembled WGS sequence"/>
</dbReference>
<proteinExistence type="inferred from homology"/>
<feature type="transmembrane region" description="Helical" evidence="7">
    <location>
        <begin position="659"/>
        <end position="681"/>
    </location>
</feature>
<keyword evidence="5 7" id="KW-1133">Transmembrane helix</keyword>
<comment type="similarity">
    <text evidence="2">Belongs to the TMEM8 family.</text>
</comment>
<dbReference type="Pfam" id="PF12036">
    <property type="entry name" value="DUF3522"/>
    <property type="match status" value="1"/>
</dbReference>
<sequence length="841" mass="94149">MKLAEPPMTICLLVLFIVINSVQSLLPQAHQEGVLQPFKSYADVTLFHYYVPPEANVATFEFAAFMDNAKCSVREAFIYIQHGSYPVMSPDNATFPKDFWVNRTCLQRVVVRSSYKTHDASVLPVYNPLPGNWFAAAYLNTWDQKVQQEGLGHKCRYSLGSVGLWSSVPDVNTLPLKSTMTRTSSRHFTYFKFYIPNGVNLFTLKIDGCRFLTNHRFRDSKAVFANGTYNAKQAAELPCIHQIFMRDRGLPFYRANETDSIVTGNANSSYSRVEELPWTDAYYYLLIVTESRVEYNITISVEECSVITLSKSLLQQFSGLINATMSIQDQIMQVNMSTAASNFTKSATHHVSQEVGGGEGGGGTLPFVDDQCPCVPTFRLTRIRHAQDFSDTFLLEGKDWFTTWLALTDSNPAAPVVGTSFELLPFIDIGGTLSISVHLDELIMNATIQTVHVDICVQQGRRPRTYCCNYTKETTASCCESGLHLQVSSKNLSSVNDAMSIPFPEADIYHLSFKMHCEHEGSIVMCALPEALISLDIRTQPCVHRSRTPHGTPVSACGSYGFCQEVHKNQYFYTACRCVAGRKGWACNDDSEAIPKSVLLMTTLLLTLSNIFFAPAIVLALSRRMFVQALVYFCTMVSSTLYHACDQEMYGYCLTRYSVLQFCDFFCSILAFWVTIIAIAHSPSEYDSVLYVFGSVLIAIGVEYNRIGLLVFALPFAIGFVYVVSVWSYRSFQRGAIILPKVGRLLIFIPGVLLGASGLILFAFVETEENYRYTHSAWHAIIAISLLYLLPKKRCIKLQLNNTISSAEMAHVNSDYQPASSASPVFFVTSELDHLVQDRPQ</sequence>
<evidence type="ECO:0000256" key="6">
    <source>
        <dbReference type="ARBA" id="ARBA00023136"/>
    </source>
</evidence>
<evidence type="ECO:0000256" key="5">
    <source>
        <dbReference type="ARBA" id="ARBA00022989"/>
    </source>
</evidence>
<evidence type="ECO:0000256" key="3">
    <source>
        <dbReference type="ARBA" id="ARBA00022475"/>
    </source>
</evidence>
<feature type="signal peptide" evidence="8">
    <location>
        <begin position="1"/>
        <end position="24"/>
    </location>
</feature>
<feature type="transmembrane region" description="Helical" evidence="7">
    <location>
        <begin position="742"/>
        <end position="765"/>
    </location>
</feature>
<gene>
    <name evidence="9" type="ORF">Fcan01_21257</name>
</gene>
<evidence type="ECO:0000256" key="2">
    <source>
        <dbReference type="ARBA" id="ARBA00005542"/>
    </source>
</evidence>
<keyword evidence="4 7" id="KW-0812">Transmembrane</keyword>
<dbReference type="OrthoDB" id="69646at2759"/>
<protein>
    <submittedName>
        <fullName evidence="9">Transmembrane protein 8A</fullName>
    </submittedName>
</protein>
<evidence type="ECO:0000256" key="7">
    <source>
        <dbReference type="SAM" id="Phobius"/>
    </source>
</evidence>
<keyword evidence="3" id="KW-1003">Cell membrane</keyword>
<keyword evidence="10" id="KW-1185">Reference proteome</keyword>
<evidence type="ECO:0000313" key="9">
    <source>
        <dbReference type="EMBL" id="OXA43895.1"/>
    </source>
</evidence>
<name>A0A226DE80_FOLCA</name>
<feature type="transmembrane region" description="Helical" evidence="7">
    <location>
        <begin position="771"/>
        <end position="790"/>
    </location>
</feature>
<dbReference type="EMBL" id="LNIX01000020">
    <property type="protein sequence ID" value="OXA43895.1"/>
    <property type="molecule type" value="Genomic_DNA"/>
</dbReference>
<evidence type="ECO:0000256" key="1">
    <source>
        <dbReference type="ARBA" id="ARBA00004651"/>
    </source>
</evidence>
<dbReference type="OMA" id="PEDTMMA"/>
<dbReference type="GO" id="GO:0005886">
    <property type="term" value="C:plasma membrane"/>
    <property type="evidence" value="ECO:0007669"/>
    <property type="project" value="UniProtKB-SubCell"/>
</dbReference>
<dbReference type="PANTHER" id="PTHR14319:SF3">
    <property type="entry name" value="TRANSMEMBRANE PROTEIN-LIKE PROTEIN"/>
    <property type="match status" value="1"/>
</dbReference>
<feature type="chain" id="PRO_5013393536" evidence="8">
    <location>
        <begin position="25"/>
        <end position="841"/>
    </location>
</feature>
<accession>A0A226DE80</accession>
<evidence type="ECO:0000313" key="10">
    <source>
        <dbReference type="Proteomes" id="UP000198287"/>
    </source>
</evidence>